<comment type="similarity">
    <text evidence="1">Belongs to the CCDC39 family.</text>
</comment>
<keyword evidence="8" id="KW-1185">Reference proteome</keyword>
<dbReference type="AlphaFoldDB" id="A0A7L3YL63"/>
<dbReference type="GO" id="GO:0005576">
    <property type="term" value="C:extracellular region"/>
    <property type="evidence" value="ECO:0007669"/>
    <property type="project" value="GOC"/>
</dbReference>
<feature type="region of interest" description="Disordered" evidence="6">
    <location>
        <begin position="208"/>
        <end position="231"/>
    </location>
</feature>
<dbReference type="Pfam" id="PF24161">
    <property type="entry name" value="CCDC39"/>
    <property type="match status" value="1"/>
</dbReference>
<dbReference type="EMBL" id="VZZT01000325">
    <property type="protein sequence ID" value="NXW02155.1"/>
    <property type="molecule type" value="Genomic_DNA"/>
</dbReference>
<dbReference type="GO" id="GO:0005930">
    <property type="term" value="C:axoneme"/>
    <property type="evidence" value="ECO:0007669"/>
    <property type="project" value="InterPro"/>
</dbReference>
<evidence type="ECO:0000256" key="6">
    <source>
        <dbReference type="SAM" id="MobiDB-lite"/>
    </source>
</evidence>
<dbReference type="PANTHER" id="PTHR18962:SF0">
    <property type="entry name" value="COILED-COIL DOMAIN-CONTAINING PROTEIN 39"/>
    <property type="match status" value="1"/>
</dbReference>
<accession>A0A7L3YL63</accession>
<dbReference type="InterPro" id="IPR033290">
    <property type="entry name" value="CCDC39"/>
</dbReference>
<feature type="coiled-coil region" evidence="5">
    <location>
        <begin position="15"/>
        <end position="105"/>
    </location>
</feature>
<evidence type="ECO:0000256" key="1">
    <source>
        <dbReference type="ARBA" id="ARBA00005805"/>
    </source>
</evidence>
<comment type="function">
    <text evidence="4">Required for assembly of dynein regulatory complex (DRC) and inner dynein arm (IDA) complexes, which are responsible for ciliary beat regulation, thereby playing a central role in motility in cilia and flagella. Probably acts together with CCDC40 to form a molecular ruler that determines the 96 nanometer (nm) repeat length and arrangements of components in cilia and flagella. Not required for outer dynein arm complexes assembly.</text>
</comment>
<dbReference type="PANTHER" id="PTHR18962">
    <property type="entry name" value="COILED-COIL DOMAIN-CONTAINING PROTEIN 39"/>
    <property type="match status" value="1"/>
</dbReference>
<reference evidence="7 8" key="1">
    <citation type="submission" date="2019-09" db="EMBL/GenBank/DDBJ databases">
        <title>Bird 10,000 Genomes (B10K) Project - Family phase.</title>
        <authorList>
            <person name="Zhang G."/>
        </authorList>
    </citation>
    <scope>NUCLEOTIDE SEQUENCE [LARGE SCALE GENOMIC DNA]</scope>
    <source>
        <strain evidence="7">B10K-DU-006-09</strain>
        <tissue evidence="7">Muscle</tissue>
    </source>
</reference>
<evidence type="ECO:0000256" key="2">
    <source>
        <dbReference type="ARBA" id="ARBA00016725"/>
    </source>
</evidence>
<proteinExistence type="inferred from homology"/>
<keyword evidence="3 5" id="KW-0175">Coiled coil</keyword>
<evidence type="ECO:0000256" key="4">
    <source>
        <dbReference type="ARBA" id="ARBA00045182"/>
    </source>
</evidence>
<organism evidence="7 8">
    <name type="scientific">Fregetta grallaria</name>
    <name type="common">White-bellied storm-petrel</name>
    <name type="synonym">Procellaria grallaria</name>
    <dbReference type="NCBI Taxonomy" id="79628"/>
    <lineage>
        <taxon>Eukaryota</taxon>
        <taxon>Metazoa</taxon>
        <taxon>Chordata</taxon>
        <taxon>Craniata</taxon>
        <taxon>Vertebrata</taxon>
        <taxon>Euteleostomi</taxon>
        <taxon>Archelosauria</taxon>
        <taxon>Archosauria</taxon>
        <taxon>Dinosauria</taxon>
        <taxon>Saurischia</taxon>
        <taxon>Theropoda</taxon>
        <taxon>Coelurosauria</taxon>
        <taxon>Aves</taxon>
        <taxon>Neognathae</taxon>
        <taxon>Neoaves</taxon>
        <taxon>Aequornithes</taxon>
        <taxon>Procellariiformes</taxon>
        <taxon>Hydrobatidae</taxon>
        <taxon>Fregetta</taxon>
    </lineage>
</organism>
<evidence type="ECO:0000313" key="8">
    <source>
        <dbReference type="Proteomes" id="UP000563060"/>
    </source>
</evidence>
<name>A0A7L3YL63_FREGA</name>
<evidence type="ECO:0000313" key="7">
    <source>
        <dbReference type="EMBL" id="NXW02155.1"/>
    </source>
</evidence>
<evidence type="ECO:0000256" key="5">
    <source>
        <dbReference type="SAM" id="Coils"/>
    </source>
</evidence>
<protein>
    <recommendedName>
        <fullName evidence="2">Coiled-coil domain-containing protein 39</fullName>
    </recommendedName>
</protein>
<feature type="non-terminal residue" evidence="7">
    <location>
        <position position="1"/>
    </location>
</feature>
<comment type="caution">
    <text evidence="7">The sequence shown here is derived from an EMBL/GenBank/DDBJ whole genome shotgun (WGS) entry which is preliminary data.</text>
</comment>
<evidence type="ECO:0000256" key="3">
    <source>
        <dbReference type="ARBA" id="ARBA00023054"/>
    </source>
</evidence>
<sequence length="231" mass="26710">TGEEYEENLKLEEEKRAADEKYRYKQRQIKELQENLQSMEKNFDTVLKQEALVQEQKKEKQALVLQLNKDIEEQKPKLERVIKQCSRLSREIQSLKKTKTETQEERDIDLRELKSFNRTIDKLLADVLEANPDLTTPFQMYFHQNTHCCWVALLQATIRSSYFTYRDFCTLMSKLLSFRSSRSTSSGSSQTSSLKVIDLSLPINTPAEAAAVGSQPSSRASTSSICKNKKK</sequence>
<dbReference type="GO" id="GO:0036159">
    <property type="term" value="P:inner dynein arm assembly"/>
    <property type="evidence" value="ECO:0007669"/>
    <property type="project" value="InterPro"/>
</dbReference>
<feature type="non-terminal residue" evidence="7">
    <location>
        <position position="231"/>
    </location>
</feature>
<dbReference type="Proteomes" id="UP000563060">
    <property type="component" value="Unassembled WGS sequence"/>
</dbReference>
<dbReference type="GO" id="GO:0060285">
    <property type="term" value="P:cilium-dependent cell motility"/>
    <property type="evidence" value="ECO:0007669"/>
    <property type="project" value="TreeGrafter"/>
</dbReference>
<feature type="compositionally biased region" description="Polar residues" evidence="6">
    <location>
        <begin position="214"/>
        <end position="231"/>
    </location>
</feature>
<dbReference type="GO" id="GO:0060287">
    <property type="term" value="P:epithelial cilium movement involved in determination of left/right asymmetry"/>
    <property type="evidence" value="ECO:0007669"/>
    <property type="project" value="TreeGrafter"/>
</dbReference>
<gene>
    <name evidence="7" type="primary">Ccdc39</name>
    <name evidence="7" type="ORF">FREGRA_R15080</name>
</gene>